<evidence type="ECO:0000256" key="1">
    <source>
        <dbReference type="SAM" id="MobiDB-lite"/>
    </source>
</evidence>
<protein>
    <submittedName>
        <fullName evidence="2">Uncharacterized protein</fullName>
    </submittedName>
</protein>
<dbReference type="GeneID" id="54487320"/>
<keyword evidence="3" id="KW-1185">Reference proteome</keyword>
<evidence type="ECO:0000313" key="3">
    <source>
        <dbReference type="Proteomes" id="UP000799437"/>
    </source>
</evidence>
<dbReference type="RefSeq" id="XP_033605158.1">
    <property type="nucleotide sequence ID" value="XM_033746266.1"/>
</dbReference>
<feature type="compositionally biased region" description="Polar residues" evidence="1">
    <location>
        <begin position="341"/>
        <end position="354"/>
    </location>
</feature>
<feature type="compositionally biased region" description="Low complexity" evidence="1">
    <location>
        <begin position="326"/>
        <end position="337"/>
    </location>
</feature>
<accession>A0A6A6WKL1</accession>
<proteinExistence type="predicted"/>
<sequence length="399" mass="45450">MKQKSFRNLREYLTQQNPTVQYEDRGGTAPVSTDKTNSKSQRKNSKWPTPKALGLWTEFQWASLSATMDRRLQQALERDMEDLHDFSYIQPPFLTFRDENALESIFIKFHQSIVIEALDKTPNDLIGHRVRMVRGGQARRLYEDESPWPHTPDWAGVCLKQDDSNILPGESKHNWGFREISDVLSLRNHAVTLNEGHKKDSRLSPISQIMWYCALAHARYGYIISNSDLIVIRVDFSEMKNLKAKTDELRQSILDTGKVQLQAIPWKESGVNTNGDPKMTILLALWSLHIMAANEGRLARTKYCNLKKEKYVSPDEQVISEKEMSSFDSSLQGLSQDSQRHSQGLLMSQVSNASHEGAKMPKPRTSRTSMKAEKRTQEDTAVSGLSGSGERATKKPKKK</sequence>
<dbReference type="OrthoDB" id="3944737at2759"/>
<dbReference type="EMBL" id="ML996565">
    <property type="protein sequence ID" value="KAF2762707.1"/>
    <property type="molecule type" value="Genomic_DNA"/>
</dbReference>
<reference evidence="2" key="1">
    <citation type="journal article" date="2020" name="Stud. Mycol.">
        <title>101 Dothideomycetes genomes: a test case for predicting lifestyles and emergence of pathogens.</title>
        <authorList>
            <person name="Haridas S."/>
            <person name="Albert R."/>
            <person name="Binder M."/>
            <person name="Bloem J."/>
            <person name="Labutti K."/>
            <person name="Salamov A."/>
            <person name="Andreopoulos B."/>
            <person name="Baker S."/>
            <person name="Barry K."/>
            <person name="Bills G."/>
            <person name="Bluhm B."/>
            <person name="Cannon C."/>
            <person name="Castanera R."/>
            <person name="Culley D."/>
            <person name="Daum C."/>
            <person name="Ezra D."/>
            <person name="Gonzalez J."/>
            <person name="Henrissat B."/>
            <person name="Kuo A."/>
            <person name="Liang C."/>
            <person name="Lipzen A."/>
            <person name="Lutzoni F."/>
            <person name="Magnuson J."/>
            <person name="Mondo S."/>
            <person name="Nolan M."/>
            <person name="Ohm R."/>
            <person name="Pangilinan J."/>
            <person name="Park H.-J."/>
            <person name="Ramirez L."/>
            <person name="Alfaro M."/>
            <person name="Sun H."/>
            <person name="Tritt A."/>
            <person name="Yoshinaga Y."/>
            <person name="Zwiers L.-H."/>
            <person name="Turgeon B."/>
            <person name="Goodwin S."/>
            <person name="Spatafora J."/>
            <person name="Crous P."/>
            <person name="Grigoriev I."/>
        </authorList>
    </citation>
    <scope>NUCLEOTIDE SEQUENCE</scope>
    <source>
        <strain evidence="2">CBS 121739</strain>
    </source>
</reference>
<evidence type="ECO:0000313" key="2">
    <source>
        <dbReference type="EMBL" id="KAF2762707.1"/>
    </source>
</evidence>
<feature type="region of interest" description="Disordered" evidence="1">
    <location>
        <begin position="13"/>
        <end position="49"/>
    </location>
</feature>
<dbReference type="AlphaFoldDB" id="A0A6A6WKL1"/>
<dbReference type="Proteomes" id="UP000799437">
    <property type="component" value="Unassembled WGS sequence"/>
</dbReference>
<feature type="region of interest" description="Disordered" evidence="1">
    <location>
        <begin position="322"/>
        <end position="399"/>
    </location>
</feature>
<name>A0A6A6WKL1_9PEZI</name>
<gene>
    <name evidence="2" type="ORF">EJ05DRAFT_495571</name>
</gene>
<organism evidence="2 3">
    <name type="scientific">Pseudovirgaria hyperparasitica</name>
    <dbReference type="NCBI Taxonomy" id="470096"/>
    <lineage>
        <taxon>Eukaryota</taxon>
        <taxon>Fungi</taxon>
        <taxon>Dikarya</taxon>
        <taxon>Ascomycota</taxon>
        <taxon>Pezizomycotina</taxon>
        <taxon>Dothideomycetes</taxon>
        <taxon>Dothideomycetes incertae sedis</taxon>
        <taxon>Acrospermales</taxon>
        <taxon>Acrospermaceae</taxon>
        <taxon>Pseudovirgaria</taxon>
    </lineage>
</organism>
<feature type="compositionally biased region" description="Polar residues" evidence="1">
    <location>
        <begin position="30"/>
        <end position="39"/>
    </location>
</feature>